<protein>
    <submittedName>
        <fullName evidence="2">Uncharacterized protein</fullName>
    </submittedName>
</protein>
<sequence>MAISLVLAVLMTRTLLVLVLAAGLATLIVKLTDGEYVRVPLTVLVVLGAGLLARCAVTKSRKR</sequence>
<dbReference type="EMBL" id="CP127294">
    <property type="protein sequence ID" value="WIX83250.1"/>
    <property type="molecule type" value="Genomic_DNA"/>
</dbReference>
<organism evidence="2 3">
    <name type="scientific">Amycolatopsis carbonis</name>
    <dbReference type="NCBI Taxonomy" id="715471"/>
    <lineage>
        <taxon>Bacteria</taxon>
        <taxon>Bacillati</taxon>
        <taxon>Actinomycetota</taxon>
        <taxon>Actinomycetes</taxon>
        <taxon>Pseudonocardiales</taxon>
        <taxon>Pseudonocardiaceae</taxon>
        <taxon>Amycolatopsis</taxon>
    </lineage>
</organism>
<evidence type="ECO:0000256" key="1">
    <source>
        <dbReference type="SAM" id="Phobius"/>
    </source>
</evidence>
<keyword evidence="1" id="KW-0472">Membrane</keyword>
<feature type="transmembrane region" description="Helical" evidence="1">
    <location>
        <begin position="37"/>
        <end position="57"/>
    </location>
</feature>
<dbReference type="RefSeq" id="WP_285973804.1">
    <property type="nucleotide sequence ID" value="NZ_CP127294.1"/>
</dbReference>
<keyword evidence="1" id="KW-0812">Transmembrane</keyword>
<dbReference type="KEGG" id="acab:QRX50_22055"/>
<gene>
    <name evidence="2" type="ORF">QRX50_22055</name>
</gene>
<proteinExistence type="predicted"/>
<dbReference type="Proteomes" id="UP001236014">
    <property type="component" value="Chromosome"/>
</dbReference>
<keyword evidence="3" id="KW-1185">Reference proteome</keyword>
<name>A0A9Y2IQ52_9PSEU</name>
<accession>A0A9Y2IQ52</accession>
<reference evidence="2 3" key="1">
    <citation type="submission" date="2023-06" db="EMBL/GenBank/DDBJ databases">
        <authorList>
            <person name="Oyuntsetseg B."/>
            <person name="Kim S.B."/>
        </authorList>
    </citation>
    <scope>NUCLEOTIDE SEQUENCE [LARGE SCALE GENOMIC DNA]</scope>
    <source>
        <strain evidence="2 3">2-15</strain>
    </source>
</reference>
<dbReference type="AlphaFoldDB" id="A0A9Y2IQ52"/>
<keyword evidence="1" id="KW-1133">Transmembrane helix</keyword>
<evidence type="ECO:0000313" key="2">
    <source>
        <dbReference type="EMBL" id="WIX83250.1"/>
    </source>
</evidence>
<evidence type="ECO:0000313" key="3">
    <source>
        <dbReference type="Proteomes" id="UP001236014"/>
    </source>
</evidence>